<protein>
    <submittedName>
        <fullName evidence="2">EndY</fullName>
    </submittedName>
</protein>
<dbReference type="CDD" id="cd00085">
    <property type="entry name" value="HNHc"/>
    <property type="match status" value="1"/>
</dbReference>
<organism evidence="2 3">
    <name type="scientific">Salmonella phage FSL SP-126</name>
    <dbReference type="NCBI Taxonomy" id="2928681"/>
    <lineage>
        <taxon>Viruses</taxon>
        <taxon>Duplodnaviria</taxon>
        <taxon>Heunggongvirae</taxon>
        <taxon>Uroviricota</taxon>
        <taxon>Caudoviricetes</taxon>
        <taxon>Drexlerviridae</taxon>
        <taxon>Tempevirinae</taxon>
        <taxon>Tlsvirus</taxon>
        <taxon>Tlsvirus SP126</taxon>
    </lineage>
</organism>
<dbReference type="InterPro" id="IPR044925">
    <property type="entry name" value="His-Me_finger_sf"/>
</dbReference>
<evidence type="ECO:0000313" key="3">
    <source>
        <dbReference type="Proteomes" id="UP000232892"/>
    </source>
</evidence>
<gene>
    <name evidence="2" type="ORF">SP126_00325</name>
</gene>
<accession>S4TSA2</accession>
<dbReference type="OrthoDB" id="21336at10239"/>
<dbReference type="SMART" id="SM00507">
    <property type="entry name" value="HNHc"/>
    <property type="match status" value="1"/>
</dbReference>
<dbReference type="EMBL" id="KC139513">
    <property type="protein sequence ID" value="AGF87895.1"/>
    <property type="molecule type" value="Genomic_DNA"/>
</dbReference>
<keyword evidence="3" id="KW-1185">Reference proteome</keyword>
<proteinExistence type="predicted"/>
<dbReference type="SUPFAM" id="SSF54060">
    <property type="entry name" value="His-Me finger endonucleases"/>
    <property type="match status" value="1"/>
</dbReference>
<dbReference type="InterPro" id="IPR003615">
    <property type="entry name" value="HNH_nuc"/>
</dbReference>
<sequence length="167" mass="19379">MCNSEISSEILLNLFNYKDGNIYWKQWKKGRSRNLIAGTINNKGYLKVTIDGKQMYAHRIVWIMHNGNIDDGYEIDHINHNRSDNRIENLRIVTRSENAKNLSMAANNKTGFTDVFFNKKRNKYFSSVKVGNNHIFGGWHDSIESAVTSRNALWKKFGFHQNHGAEK</sequence>
<dbReference type="Proteomes" id="UP000232892">
    <property type="component" value="Segment"/>
</dbReference>
<evidence type="ECO:0000259" key="1">
    <source>
        <dbReference type="SMART" id="SM00507"/>
    </source>
</evidence>
<dbReference type="Gene3D" id="3.90.75.20">
    <property type="match status" value="1"/>
</dbReference>
<name>S4TSA2_9CAUD</name>
<evidence type="ECO:0000313" key="2">
    <source>
        <dbReference type="EMBL" id="AGF87895.1"/>
    </source>
</evidence>
<dbReference type="Pfam" id="PF13392">
    <property type="entry name" value="HNH_3"/>
    <property type="match status" value="1"/>
</dbReference>
<reference evidence="2 3" key="1">
    <citation type="journal article" date="2013" name="BMC Genomics">
        <title>Genomic characterization provides new insight into Salmonella phage diversity.</title>
        <authorList>
            <person name="Moreno Switt A.I."/>
            <person name="Orsi R.H."/>
            <person name="den Bakker H.C."/>
            <person name="Vongkamjan K."/>
            <person name="Altier C."/>
            <person name="Wiedmann M."/>
        </authorList>
    </citation>
    <scope>NUCLEOTIDE SEQUENCE [LARGE SCALE GENOMIC DNA]</scope>
</reference>
<feature type="domain" description="HNH nuclease" evidence="1">
    <location>
        <begin position="51"/>
        <end position="99"/>
    </location>
</feature>